<feature type="compositionally biased region" description="Polar residues" evidence="1">
    <location>
        <begin position="214"/>
        <end position="224"/>
    </location>
</feature>
<feature type="region of interest" description="Disordered" evidence="1">
    <location>
        <begin position="95"/>
        <end position="129"/>
    </location>
</feature>
<name>A0AAN6QD72_9PEZI</name>
<evidence type="ECO:0000256" key="1">
    <source>
        <dbReference type="SAM" id="MobiDB-lite"/>
    </source>
</evidence>
<reference evidence="3" key="2">
    <citation type="submission" date="2023-05" db="EMBL/GenBank/DDBJ databases">
        <authorList>
            <consortium name="Lawrence Berkeley National Laboratory"/>
            <person name="Steindorff A."/>
            <person name="Hensen N."/>
            <person name="Bonometti L."/>
            <person name="Westerberg I."/>
            <person name="Brannstrom I.O."/>
            <person name="Guillou S."/>
            <person name="Cros-Aarteil S."/>
            <person name="Calhoun S."/>
            <person name="Haridas S."/>
            <person name="Kuo A."/>
            <person name="Mondo S."/>
            <person name="Pangilinan J."/>
            <person name="Riley R."/>
            <person name="Labutti K."/>
            <person name="Andreopoulos B."/>
            <person name="Lipzen A."/>
            <person name="Chen C."/>
            <person name="Yanf M."/>
            <person name="Daum C."/>
            <person name="Ng V."/>
            <person name="Clum A."/>
            <person name="Ohm R."/>
            <person name="Martin F."/>
            <person name="Silar P."/>
            <person name="Natvig D."/>
            <person name="Lalanne C."/>
            <person name="Gautier V."/>
            <person name="Ament-Velasquez S.L."/>
            <person name="Kruys A."/>
            <person name="Hutchinson M.I."/>
            <person name="Powell A.J."/>
            <person name="Barry K."/>
            <person name="Miller A.N."/>
            <person name="Grigoriev I.V."/>
            <person name="Debuchy R."/>
            <person name="Gladieux P."/>
            <person name="Thoren M.H."/>
            <person name="Johannesson H."/>
        </authorList>
    </citation>
    <scope>NUCLEOTIDE SEQUENCE</scope>
    <source>
        <strain evidence="3">CBS 757.83</strain>
    </source>
</reference>
<organism evidence="3 4">
    <name type="scientific">Parathielavia hyrcaniae</name>
    <dbReference type="NCBI Taxonomy" id="113614"/>
    <lineage>
        <taxon>Eukaryota</taxon>
        <taxon>Fungi</taxon>
        <taxon>Dikarya</taxon>
        <taxon>Ascomycota</taxon>
        <taxon>Pezizomycotina</taxon>
        <taxon>Sordariomycetes</taxon>
        <taxon>Sordariomycetidae</taxon>
        <taxon>Sordariales</taxon>
        <taxon>Chaetomiaceae</taxon>
        <taxon>Parathielavia</taxon>
    </lineage>
</organism>
<keyword evidence="4" id="KW-1185">Reference proteome</keyword>
<feature type="chain" id="PRO_5042937485" evidence="2">
    <location>
        <begin position="17"/>
        <end position="286"/>
    </location>
</feature>
<evidence type="ECO:0000313" key="4">
    <source>
        <dbReference type="Proteomes" id="UP001305647"/>
    </source>
</evidence>
<proteinExistence type="predicted"/>
<sequence>MHPNILLTLFFGLAQAANSQVYETPCTTQVTATTNVNHAVFSAFSPTSAQTTVTAGAPVTTSRAKLVTRRQQQDDGYYDNDDWASKRKVGISKAKEYAKNGRKKGKDGQSKGKEASNGQADGGAQRQRVAVEAALGKRDWKDDVASARSVASSYASSASVYASAAVSCASVASSYKSAASVIESAVAGVESLAAEAGADGRNNNREDANFASKAGSTTRKTSSVKPYFTTGPSANPYFTKAPCNTTSTVRPYPTTGSFTGAPPATSVKPYFTTGPSANPVCFRSHC</sequence>
<dbReference type="Proteomes" id="UP001305647">
    <property type="component" value="Unassembled WGS sequence"/>
</dbReference>
<dbReference type="EMBL" id="MU863625">
    <property type="protein sequence ID" value="KAK4105346.1"/>
    <property type="molecule type" value="Genomic_DNA"/>
</dbReference>
<protein>
    <submittedName>
        <fullName evidence="3">Uncharacterized protein</fullName>
    </submittedName>
</protein>
<reference evidence="3" key="1">
    <citation type="journal article" date="2023" name="Mol. Phylogenet. Evol.">
        <title>Genome-scale phylogeny and comparative genomics of the fungal order Sordariales.</title>
        <authorList>
            <person name="Hensen N."/>
            <person name="Bonometti L."/>
            <person name="Westerberg I."/>
            <person name="Brannstrom I.O."/>
            <person name="Guillou S."/>
            <person name="Cros-Aarteil S."/>
            <person name="Calhoun S."/>
            <person name="Haridas S."/>
            <person name="Kuo A."/>
            <person name="Mondo S."/>
            <person name="Pangilinan J."/>
            <person name="Riley R."/>
            <person name="LaButti K."/>
            <person name="Andreopoulos B."/>
            <person name="Lipzen A."/>
            <person name="Chen C."/>
            <person name="Yan M."/>
            <person name="Daum C."/>
            <person name="Ng V."/>
            <person name="Clum A."/>
            <person name="Steindorff A."/>
            <person name="Ohm R.A."/>
            <person name="Martin F."/>
            <person name="Silar P."/>
            <person name="Natvig D.O."/>
            <person name="Lalanne C."/>
            <person name="Gautier V."/>
            <person name="Ament-Velasquez S.L."/>
            <person name="Kruys A."/>
            <person name="Hutchinson M.I."/>
            <person name="Powell A.J."/>
            <person name="Barry K."/>
            <person name="Miller A.N."/>
            <person name="Grigoriev I.V."/>
            <person name="Debuchy R."/>
            <person name="Gladieux P."/>
            <person name="Hiltunen Thoren M."/>
            <person name="Johannesson H."/>
        </authorList>
    </citation>
    <scope>NUCLEOTIDE SEQUENCE</scope>
    <source>
        <strain evidence="3">CBS 757.83</strain>
    </source>
</reference>
<evidence type="ECO:0000313" key="3">
    <source>
        <dbReference type="EMBL" id="KAK4105346.1"/>
    </source>
</evidence>
<feature type="signal peptide" evidence="2">
    <location>
        <begin position="1"/>
        <end position="16"/>
    </location>
</feature>
<feature type="region of interest" description="Disordered" evidence="1">
    <location>
        <begin position="198"/>
        <end position="227"/>
    </location>
</feature>
<comment type="caution">
    <text evidence="3">The sequence shown here is derived from an EMBL/GenBank/DDBJ whole genome shotgun (WGS) entry which is preliminary data.</text>
</comment>
<accession>A0AAN6QD72</accession>
<dbReference type="AlphaFoldDB" id="A0AAN6QD72"/>
<keyword evidence="2" id="KW-0732">Signal</keyword>
<evidence type="ECO:0000256" key="2">
    <source>
        <dbReference type="SAM" id="SignalP"/>
    </source>
</evidence>
<gene>
    <name evidence="3" type="ORF">N658DRAFT_482858</name>
</gene>